<dbReference type="AlphaFoldDB" id="A0AAV0EN95"/>
<evidence type="ECO:0000313" key="3">
    <source>
        <dbReference type="Proteomes" id="UP001152523"/>
    </source>
</evidence>
<comment type="caution">
    <text evidence="2">The sequence shown here is derived from an EMBL/GenBank/DDBJ whole genome shotgun (WGS) entry which is preliminary data.</text>
</comment>
<keyword evidence="3" id="KW-1185">Reference proteome</keyword>
<sequence>MAWRGSLSRSFISTVRASTARSSPPLSRIRPPPIAGSRAHSHSSSFTDPRSFYYTGFLNVFLLWMFFRTLGRLAAAQLLIPLLSKTAGPQLKVDVRAFCELSHGT</sequence>
<organism evidence="2 3">
    <name type="scientific">Cuscuta epithymum</name>
    <dbReference type="NCBI Taxonomy" id="186058"/>
    <lineage>
        <taxon>Eukaryota</taxon>
        <taxon>Viridiplantae</taxon>
        <taxon>Streptophyta</taxon>
        <taxon>Embryophyta</taxon>
        <taxon>Tracheophyta</taxon>
        <taxon>Spermatophyta</taxon>
        <taxon>Magnoliopsida</taxon>
        <taxon>eudicotyledons</taxon>
        <taxon>Gunneridae</taxon>
        <taxon>Pentapetalae</taxon>
        <taxon>asterids</taxon>
        <taxon>lamiids</taxon>
        <taxon>Solanales</taxon>
        <taxon>Convolvulaceae</taxon>
        <taxon>Cuscuteae</taxon>
        <taxon>Cuscuta</taxon>
        <taxon>Cuscuta subgen. Cuscuta</taxon>
    </lineage>
</organism>
<protein>
    <submittedName>
        <fullName evidence="2">Uncharacterized protein</fullName>
    </submittedName>
</protein>
<evidence type="ECO:0000256" key="1">
    <source>
        <dbReference type="SAM" id="MobiDB-lite"/>
    </source>
</evidence>
<accession>A0AAV0EN95</accession>
<evidence type="ECO:0000313" key="2">
    <source>
        <dbReference type="EMBL" id="CAH9123522.1"/>
    </source>
</evidence>
<dbReference type="Proteomes" id="UP001152523">
    <property type="component" value="Unassembled WGS sequence"/>
</dbReference>
<proteinExistence type="predicted"/>
<reference evidence="2" key="1">
    <citation type="submission" date="2022-07" db="EMBL/GenBank/DDBJ databases">
        <authorList>
            <person name="Macas J."/>
            <person name="Novak P."/>
            <person name="Neumann P."/>
        </authorList>
    </citation>
    <scope>NUCLEOTIDE SEQUENCE</scope>
</reference>
<name>A0AAV0EN95_9ASTE</name>
<dbReference type="EMBL" id="CAMAPF010000930">
    <property type="protein sequence ID" value="CAH9123522.1"/>
    <property type="molecule type" value="Genomic_DNA"/>
</dbReference>
<gene>
    <name evidence="2" type="ORF">CEPIT_LOCUS25283</name>
</gene>
<feature type="region of interest" description="Disordered" evidence="1">
    <location>
        <begin position="15"/>
        <end position="48"/>
    </location>
</feature>